<evidence type="ECO:0000313" key="2">
    <source>
        <dbReference type="Proteomes" id="UP000217431"/>
    </source>
</evidence>
<sequence>MAAEPSCKKNGALLTLSLPMTNGR</sequence>
<evidence type="ECO:0000313" key="1">
    <source>
        <dbReference type="EMBL" id="BAU17950.1"/>
    </source>
</evidence>
<proteinExistence type="predicted"/>
<protein>
    <submittedName>
        <fullName evidence="1">Uncharacterized protein</fullName>
    </submittedName>
</protein>
<dbReference type="EMBL" id="AP014597">
    <property type="protein sequence ID" value="BAU17950.1"/>
    <property type="molecule type" value="Genomic_DNA"/>
</dbReference>
<dbReference type="AlphaFoldDB" id="A0A0S3UKP8"/>
<reference evidence="1 2" key="1">
    <citation type="journal article" date="2016" name="DNA Res.">
        <title>The complete genome sequencing of Prevotella intermedia strain OMA14 and a subsequent fine-scale, intra-species genomic comparison reveal an unusual amplification of conjugative and mobile transposons and identify a novel Prevotella-lineage-specific repeat.</title>
        <authorList>
            <person name="Naito M."/>
            <person name="Ogura Y."/>
            <person name="Itoh T."/>
            <person name="Shoji M."/>
            <person name="Okamoto M."/>
            <person name="Hayashi T."/>
            <person name="Nakayama K."/>
        </authorList>
    </citation>
    <scope>NUCLEOTIDE SEQUENCE [LARGE SCALE GENOMIC DNA]</scope>
    <source>
        <strain evidence="1 2">OMA14</strain>
    </source>
</reference>
<name>A0A0S3UKP8_PREIN</name>
<dbReference type="Proteomes" id="UP000217431">
    <property type="component" value="Chromosome I"/>
</dbReference>
<organism evidence="1 2">
    <name type="scientific">Prevotella intermedia</name>
    <dbReference type="NCBI Taxonomy" id="28131"/>
    <lineage>
        <taxon>Bacteria</taxon>
        <taxon>Pseudomonadati</taxon>
        <taxon>Bacteroidota</taxon>
        <taxon>Bacteroidia</taxon>
        <taxon>Bacteroidales</taxon>
        <taxon>Prevotellaceae</taxon>
        <taxon>Prevotella</taxon>
    </lineage>
</organism>
<accession>A0A0S3UKP8</accession>
<gene>
    <name evidence="1" type="ORF">PIOMA14_I_1442</name>
</gene>